<evidence type="ECO:0000313" key="1">
    <source>
        <dbReference type="EMBL" id="GLO66163.1"/>
    </source>
</evidence>
<organism evidence="1 2">
    <name type="scientific">Oceanobacillus kimchii</name>
    <dbReference type="NCBI Taxonomy" id="746691"/>
    <lineage>
        <taxon>Bacteria</taxon>
        <taxon>Bacillati</taxon>
        <taxon>Bacillota</taxon>
        <taxon>Bacilli</taxon>
        <taxon>Bacillales</taxon>
        <taxon>Bacillaceae</taxon>
        <taxon>Oceanobacillus</taxon>
    </lineage>
</organism>
<accession>A0ABQ5TKK8</accession>
<sequence length="213" mass="25354">MENILYFEGAGMDFYGEEQTKFSDVGNFRIRTAFKNNYGIPFYIELGSTYTYNPKNKNEIIAWNLRIDHLFKLEDRFKEEYMTGGYEIKTNHIEIRKLHYTKETITKWINENLNCSFDTIQVLHSFYGYRVHGDTENPFNLMDDIDVNHDRAKARKESFQKIDMEYRKALNERYSKISLCDMDDKSLTIRCYASDESLSKTKLPRINKVLVNH</sequence>
<evidence type="ECO:0008006" key="3">
    <source>
        <dbReference type="Google" id="ProtNLM"/>
    </source>
</evidence>
<evidence type="ECO:0000313" key="2">
    <source>
        <dbReference type="Proteomes" id="UP001275436"/>
    </source>
</evidence>
<dbReference type="EMBL" id="BSKO01000001">
    <property type="protein sequence ID" value="GLO66163.1"/>
    <property type="molecule type" value="Genomic_DNA"/>
</dbReference>
<dbReference type="RefSeq" id="WP_317958045.1">
    <property type="nucleotide sequence ID" value="NZ_BSKO01000001.1"/>
</dbReference>
<protein>
    <recommendedName>
        <fullName evidence="3">DUF3990 domain-containing protein</fullName>
    </recommendedName>
</protein>
<dbReference type="Proteomes" id="UP001275436">
    <property type="component" value="Unassembled WGS sequence"/>
</dbReference>
<reference evidence="1 2" key="1">
    <citation type="submission" date="2023-02" db="EMBL/GenBank/DDBJ databases">
        <title>Oceanobacillus kimchii IFOP_LL358 isolated form Alexandrium catenella lab strain.</title>
        <authorList>
            <person name="Gajardo G."/>
            <person name="Ueki S."/>
            <person name="Maruyama F."/>
        </authorList>
    </citation>
    <scope>NUCLEOTIDE SEQUENCE [LARGE SCALE GENOMIC DNA]</scope>
    <source>
        <strain evidence="1 2">IFOP_LL358</strain>
    </source>
</reference>
<gene>
    <name evidence="1" type="ORF">MACH08_19470</name>
</gene>
<name>A0ABQ5TKK8_9BACI</name>
<proteinExistence type="predicted"/>
<comment type="caution">
    <text evidence="1">The sequence shown here is derived from an EMBL/GenBank/DDBJ whole genome shotgun (WGS) entry which is preliminary data.</text>
</comment>
<keyword evidence="2" id="KW-1185">Reference proteome</keyword>